<organism evidence="8 9">
    <name type="scientific">Chelatococcus asaccharovorans</name>
    <dbReference type="NCBI Taxonomy" id="28210"/>
    <lineage>
        <taxon>Bacteria</taxon>
        <taxon>Pseudomonadati</taxon>
        <taxon>Pseudomonadota</taxon>
        <taxon>Alphaproteobacteria</taxon>
        <taxon>Hyphomicrobiales</taxon>
        <taxon>Chelatococcaceae</taxon>
        <taxon>Chelatococcus</taxon>
    </lineage>
</organism>
<keyword evidence="2 7" id="KW-0813">Transport</keyword>
<evidence type="ECO:0000256" key="3">
    <source>
        <dbReference type="ARBA" id="ARBA00022475"/>
    </source>
</evidence>
<dbReference type="InterPro" id="IPR035906">
    <property type="entry name" value="MetI-like_sf"/>
</dbReference>
<dbReference type="EMBL" id="QJJK01000013">
    <property type="protein sequence ID" value="PXW53585.1"/>
    <property type="molecule type" value="Genomic_DNA"/>
</dbReference>
<dbReference type="CDD" id="cd06261">
    <property type="entry name" value="TM_PBP2"/>
    <property type="match status" value="1"/>
</dbReference>
<feature type="transmembrane region" description="Helical" evidence="7">
    <location>
        <begin position="269"/>
        <end position="290"/>
    </location>
</feature>
<feature type="transmembrane region" description="Helical" evidence="7">
    <location>
        <begin position="111"/>
        <end position="135"/>
    </location>
</feature>
<feature type="transmembrane region" description="Helical" evidence="7">
    <location>
        <begin position="173"/>
        <end position="191"/>
    </location>
</feature>
<dbReference type="InterPro" id="IPR051393">
    <property type="entry name" value="ABC_transporter_permease"/>
</dbReference>
<dbReference type="Proteomes" id="UP000248021">
    <property type="component" value="Unassembled WGS sequence"/>
</dbReference>
<keyword evidence="9" id="KW-1185">Reference proteome</keyword>
<evidence type="ECO:0000313" key="8">
    <source>
        <dbReference type="EMBL" id="PXW53585.1"/>
    </source>
</evidence>
<keyword evidence="3" id="KW-1003">Cell membrane</keyword>
<comment type="caution">
    <text evidence="8">The sequence shown here is derived from an EMBL/GenBank/DDBJ whole genome shotgun (WGS) entry which is preliminary data.</text>
</comment>
<dbReference type="RefSeq" id="WP_110377553.1">
    <property type="nucleotide sequence ID" value="NZ_CAKNFM010000006.1"/>
</dbReference>
<dbReference type="OrthoDB" id="9805778at2"/>
<dbReference type="Gene3D" id="1.10.3720.10">
    <property type="entry name" value="MetI-like"/>
    <property type="match status" value="1"/>
</dbReference>
<comment type="subcellular location">
    <subcellularLocation>
        <location evidence="1 7">Cell membrane</location>
        <topology evidence="1 7">Multi-pass membrane protein</topology>
    </subcellularLocation>
</comment>
<evidence type="ECO:0000256" key="6">
    <source>
        <dbReference type="ARBA" id="ARBA00023136"/>
    </source>
</evidence>
<feature type="transmembrane region" description="Helical" evidence="7">
    <location>
        <begin position="212"/>
        <end position="234"/>
    </location>
</feature>
<keyword evidence="6 7" id="KW-0472">Membrane</keyword>
<dbReference type="AlphaFoldDB" id="A0A2V3TX78"/>
<dbReference type="Pfam" id="PF00528">
    <property type="entry name" value="BPD_transp_1"/>
    <property type="match status" value="1"/>
</dbReference>
<gene>
    <name evidence="8" type="ORF">C7450_11373</name>
</gene>
<evidence type="ECO:0000256" key="7">
    <source>
        <dbReference type="RuleBase" id="RU363032"/>
    </source>
</evidence>
<dbReference type="PANTHER" id="PTHR30193">
    <property type="entry name" value="ABC TRANSPORTER PERMEASE PROTEIN"/>
    <property type="match status" value="1"/>
</dbReference>
<evidence type="ECO:0000256" key="1">
    <source>
        <dbReference type="ARBA" id="ARBA00004651"/>
    </source>
</evidence>
<dbReference type="SUPFAM" id="SSF161098">
    <property type="entry name" value="MetI-like"/>
    <property type="match status" value="1"/>
</dbReference>
<evidence type="ECO:0000256" key="2">
    <source>
        <dbReference type="ARBA" id="ARBA00022448"/>
    </source>
</evidence>
<reference evidence="8 9" key="1">
    <citation type="submission" date="2018-05" db="EMBL/GenBank/DDBJ databases">
        <title>Genomic Encyclopedia of Type Strains, Phase IV (KMG-IV): sequencing the most valuable type-strain genomes for metagenomic binning, comparative biology and taxonomic classification.</title>
        <authorList>
            <person name="Goeker M."/>
        </authorList>
    </citation>
    <scope>NUCLEOTIDE SEQUENCE [LARGE SCALE GENOMIC DNA]</scope>
    <source>
        <strain evidence="8 9">DSM 6462</strain>
    </source>
</reference>
<protein>
    <submittedName>
        <fullName evidence="8">Carbohydrate ABC transporter membrane protein 1 (CUT1 family)</fullName>
    </submittedName>
</protein>
<evidence type="ECO:0000256" key="4">
    <source>
        <dbReference type="ARBA" id="ARBA00022692"/>
    </source>
</evidence>
<keyword evidence="4 7" id="KW-0812">Transmembrane</keyword>
<evidence type="ECO:0000256" key="5">
    <source>
        <dbReference type="ARBA" id="ARBA00022989"/>
    </source>
</evidence>
<keyword evidence="5 7" id="KW-1133">Transmembrane helix</keyword>
<name>A0A2V3TX78_9HYPH</name>
<dbReference type="InterPro" id="IPR000515">
    <property type="entry name" value="MetI-like"/>
</dbReference>
<comment type="similarity">
    <text evidence="7">Belongs to the binding-protein-dependent transport system permease family.</text>
</comment>
<accession>A0A2V3TX78</accession>
<sequence length="300" mass="33459">MIASGAALPQANSSRQWLGSGRPLLSFKEKWALFFLMPFAAMFVAFVSYPILYALFLATDRSAYARVFADPIYARTLWNTFLFIAIGVMLKMLLALGLSSFFVLPGRAIRVIAALFILPWAVPHIPSILSIRWMLNSEWGMINNILFQVFGVDGPAWLTNPSYGMASIIAVHIWKYLPFWTMILVAARLGIPKDLYESARIDGAGSVQQFRYVTFPAIANVFLTSTMLTTIWSLGDFNSIYLLTGGGPMERTNTLATMGIRYAFRHADFQAGIVTLMSALPILVPLVIVLTRRLRRNADA</sequence>
<feature type="transmembrane region" description="Helical" evidence="7">
    <location>
        <begin position="76"/>
        <end position="104"/>
    </location>
</feature>
<proteinExistence type="inferred from homology"/>
<evidence type="ECO:0000313" key="9">
    <source>
        <dbReference type="Proteomes" id="UP000248021"/>
    </source>
</evidence>
<dbReference type="GO" id="GO:0055085">
    <property type="term" value="P:transmembrane transport"/>
    <property type="evidence" value="ECO:0007669"/>
    <property type="project" value="InterPro"/>
</dbReference>
<dbReference type="PROSITE" id="PS50928">
    <property type="entry name" value="ABC_TM1"/>
    <property type="match status" value="1"/>
</dbReference>
<dbReference type="GO" id="GO:0005886">
    <property type="term" value="C:plasma membrane"/>
    <property type="evidence" value="ECO:0007669"/>
    <property type="project" value="UniProtKB-SubCell"/>
</dbReference>
<feature type="transmembrane region" description="Helical" evidence="7">
    <location>
        <begin position="31"/>
        <end position="56"/>
    </location>
</feature>
<dbReference type="PANTHER" id="PTHR30193:SF37">
    <property type="entry name" value="INNER MEMBRANE ABC TRANSPORTER PERMEASE PROTEIN YCJO"/>
    <property type="match status" value="1"/>
</dbReference>